<reference evidence="4" key="1">
    <citation type="submission" date="2011-02" db="EMBL/GenBank/DDBJ databases">
        <title>The Genome Sequence of Capsaspora owczarzaki ATCC 30864.</title>
        <authorList>
            <person name="Russ C."/>
            <person name="Cuomo C."/>
            <person name="Burger G."/>
            <person name="Gray M.W."/>
            <person name="Holland P.W.H."/>
            <person name="King N."/>
            <person name="Lang F.B.F."/>
            <person name="Roger A.J."/>
            <person name="Ruiz-Trillo I."/>
            <person name="Young S.K."/>
            <person name="Zeng Q."/>
            <person name="Gargeya S."/>
            <person name="Alvarado L."/>
            <person name="Berlin A."/>
            <person name="Chapman S.B."/>
            <person name="Chen Z."/>
            <person name="Freedman E."/>
            <person name="Gellesch M."/>
            <person name="Goldberg J."/>
            <person name="Griggs A."/>
            <person name="Gujja S."/>
            <person name="Heilman E."/>
            <person name="Heiman D."/>
            <person name="Howarth C."/>
            <person name="Mehta T."/>
            <person name="Neiman D."/>
            <person name="Pearson M."/>
            <person name="Roberts A."/>
            <person name="Saif S."/>
            <person name="Shea T."/>
            <person name="Shenoy N."/>
            <person name="Sisk P."/>
            <person name="Stolte C."/>
            <person name="Sykes S."/>
            <person name="White J."/>
            <person name="Yandava C."/>
            <person name="Haas B."/>
            <person name="Nusbaum C."/>
            <person name="Birren B."/>
        </authorList>
    </citation>
    <scope>NUCLEOTIDE SEQUENCE</scope>
    <source>
        <strain evidence="4">ATCC 30864</strain>
    </source>
</reference>
<dbReference type="STRING" id="595528.A0A0D2X220"/>
<accession>A0A0D2X220</accession>
<dbReference type="Proteomes" id="UP000008743">
    <property type="component" value="Unassembled WGS sequence"/>
</dbReference>
<dbReference type="RefSeq" id="XP_004363717.2">
    <property type="nucleotide sequence ID" value="XM_004363660.2"/>
</dbReference>
<feature type="compositionally biased region" description="Polar residues" evidence="1">
    <location>
        <begin position="80"/>
        <end position="96"/>
    </location>
</feature>
<feature type="compositionally biased region" description="Low complexity" evidence="1">
    <location>
        <begin position="105"/>
        <end position="140"/>
    </location>
</feature>
<dbReference type="InterPro" id="IPR011335">
    <property type="entry name" value="Restrct_endonuc-II-like"/>
</dbReference>
<keyword evidence="4" id="KW-1185">Reference proteome</keyword>
<dbReference type="GO" id="GO:0005739">
    <property type="term" value="C:mitochondrion"/>
    <property type="evidence" value="ECO:0007669"/>
    <property type="project" value="TreeGrafter"/>
</dbReference>
<dbReference type="InterPro" id="IPR038726">
    <property type="entry name" value="PDDEXK_AddAB-type"/>
</dbReference>
<protein>
    <recommendedName>
        <fullName evidence="2">PD-(D/E)XK endonuclease-like domain-containing protein</fullName>
    </recommendedName>
</protein>
<dbReference type="GO" id="GO:0006281">
    <property type="term" value="P:DNA repair"/>
    <property type="evidence" value="ECO:0007669"/>
    <property type="project" value="UniProtKB-ARBA"/>
</dbReference>
<evidence type="ECO:0000313" key="4">
    <source>
        <dbReference type="Proteomes" id="UP000008743"/>
    </source>
</evidence>
<dbReference type="InterPro" id="IPR011604">
    <property type="entry name" value="PDDEXK-like_dom_sf"/>
</dbReference>
<feature type="domain" description="PD-(D/E)XK endonuclease-like" evidence="2">
    <location>
        <begin position="274"/>
        <end position="419"/>
    </location>
</feature>
<dbReference type="GO" id="GO:0008297">
    <property type="term" value="F:single-stranded DNA exodeoxyribonuclease activity"/>
    <property type="evidence" value="ECO:0007669"/>
    <property type="project" value="TreeGrafter"/>
</dbReference>
<dbReference type="EMBL" id="KE346363">
    <property type="protein sequence ID" value="KJE91794.1"/>
    <property type="molecule type" value="Genomic_DNA"/>
</dbReference>
<evidence type="ECO:0000313" key="3">
    <source>
        <dbReference type="EMBL" id="KJE91794.1"/>
    </source>
</evidence>
<evidence type="ECO:0000259" key="2">
    <source>
        <dbReference type="Pfam" id="PF12705"/>
    </source>
</evidence>
<dbReference type="GO" id="GO:0006264">
    <property type="term" value="P:mitochondrial DNA replication"/>
    <property type="evidence" value="ECO:0007669"/>
    <property type="project" value="TreeGrafter"/>
</dbReference>
<feature type="region of interest" description="Disordered" evidence="1">
    <location>
        <begin position="68"/>
        <end position="140"/>
    </location>
</feature>
<dbReference type="OrthoDB" id="5777131at2759"/>
<dbReference type="SUPFAM" id="SSF52980">
    <property type="entry name" value="Restriction endonuclease-like"/>
    <property type="match status" value="1"/>
</dbReference>
<name>A0A0D2X220_CAPO3</name>
<gene>
    <name evidence="3" type="ORF">CAOG_002878</name>
</gene>
<proteinExistence type="predicted"/>
<feature type="compositionally biased region" description="Low complexity" evidence="1">
    <location>
        <begin position="500"/>
        <end position="517"/>
    </location>
</feature>
<dbReference type="PANTHER" id="PTHR31340:SF3">
    <property type="entry name" value="MITOCHONDRIAL GENOME MAINTENANCE EXONUCLEASE 1"/>
    <property type="match status" value="1"/>
</dbReference>
<dbReference type="Gene3D" id="3.90.320.10">
    <property type="match status" value="1"/>
</dbReference>
<dbReference type="InParanoid" id="A0A0D2X220"/>
<sequence>MLQLPASLARVVAPTVSRIVHIARPTFSAMDTLDMQALVSAKKASKIAAAGARLPPPASVMRELQEDRSPFKLPRDPQVTAATTKTTMMGEQQAGGNSPRHETMARATNGTTTTTTTSTRTSNPSQAPTATSSSATTWEESSADRAILDYNWMQDQLAESFGKYEKDTGRALDLPTSLGASTTVQLMENEWMRNALAEVYATDTDESRVCYRGSVRFGGATGRTSARFYAFPIGQNPNGATEACMIAMPSVSTVLSAVTTKSVGLLSTEARLSTDAMMRGTWVHEALENRVRALFPNMQPSRQMFNLKEPCKTNVENVQFVPEKRSHDLRSPPADTQLEVDSMVARIWSEIGDRISDVSFAETVVVHPTLGYAGTIDCVAKVDGQWTIVDWKTFGEDMSRSQERYTYQVAAYLDAFNNDPYFRRLGHPPATRCIVAGASNTGYIEVNVTLAEATAAMANVRTKATTFLRYFNEVAHSSPGKLAQSTTTFRIALNGDSEATPAPATSRRSSSSSFWLP</sequence>
<organism evidence="3 4">
    <name type="scientific">Capsaspora owczarzaki (strain ATCC 30864)</name>
    <dbReference type="NCBI Taxonomy" id="595528"/>
    <lineage>
        <taxon>Eukaryota</taxon>
        <taxon>Filasterea</taxon>
        <taxon>Capsaspora</taxon>
    </lineage>
</organism>
<dbReference type="PANTHER" id="PTHR31340">
    <property type="entry name" value="MITOCHONDRIAL GENOME MAINTENANCE EXONUCLEASE 1"/>
    <property type="match status" value="1"/>
</dbReference>
<feature type="region of interest" description="Disordered" evidence="1">
    <location>
        <begin position="494"/>
        <end position="517"/>
    </location>
</feature>
<dbReference type="AlphaFoldDB" id="A0A0D2X220"/>
<dbReference type="Pfam" id="PF12705">
    <property type="entry name" value="PDDEXK_1"/>
    <property type="match status" value="1"/>
</dbReference>
<evidence type="ECO:0000256" key="1">
    <source>
        <dbReference type="SAM" id="MobiDB-lite"/>
    </source>
</evidence>